<organism evidence="2 3">
    <name type="scientific">Streptomyces hebeiensis</name>
    <dbReference type="NCBI Taxonomy" id="229486"/>
    <lineage>
        <taxon>Bacteria</taxon>
        <taxon>Bacillati</taxon>
        <taxon>Actinomycetota</taxon>
        <taxon>Actinomycetes</taxon>
        <taxon>Kitasatosporales</taxon>
        <taxon>Streptomycetaceae</taxon>
        <taxon>Streptomyces</taxon>
    </lineage>
</organism>
<evidence type="ECO:0000313" key="3">
    <source>
        <dbReference type="Proteomes" id="UP001501371"/>
    </source>
</evidence>
<keyword evidence="3" id="KW-1185">Reference proteome</keyword>
<feature type="region of interest" description="Disordered" evidence="1">
    <location>
        <begin position="1"/>
        <end position="21"/>
    </location>
</feature>
<sequence>MNRVRLPGSISAERTGRPYSPDELHCSLQAKGFESVLPHALKSTTEDSGMRTSGLHPLLHRVRGAAAEGGQSYHGRLVITAQQRFQHMPFHGHPVWIVRYRNPGSRPAR</sequence>
<evidence type="ECO:0000256" key="1">
    <source>
        <dbReference type="SAM" id="MobiDB-lite"/>
    </source>
</evidence>
<proteinExistence type="predicted"/>
<gene>
    <name evidence="2" type="ORF">GCM10009654_02940</name>
</gene>
<reference evidence="3" key="1">
    <citation type="journal article" date="2019" name="Int. J. Syst. Evol. Microbiol.">
        <title>The Global Catalogue of Microorganisms (GCM) 10K type strain sequencing project: providing services to taxonomists for standard genome sequencing and annotation.</title>
        <authorList>
            <consortium name="The Broad Institute Genomics Platform"/>
            <consortium name="The Broad Institute Genome Sequencing Center for Infectious Disease"/>
            <person name="Wu L."/>
            <person name="Ma J."/>
        </authorList>
    </citation>
    <scope>NUCLEOTIDE SEQUENCE [LARGE SCALE GENOMIC DNA]</scope>
    <source>
        <strain evidence="3">JCM 12696</strain>
    </source>
</reference>
<evidence type="ECO:0000313" key="2">
    <source>
        <dbReference type="EMBL" id="GAA1151006.1"/>
    </source>
</evidence>
<dbReference type="Proteomes" id="UP001501371">
    <property type="component" value="Unassembled WGS sequence"/>
</dbReference>
<protein>
    <submittedName>
        <fullName evidence="2">Uncharacterized protein</fullName>
    </submittedName>
</protein>
<dbReference type="EMBL" id="BAAAKV010000002">
    <property type="protein sequence ID" value="GAA1151006.1"/>
    <property type="molecule type" value="Genomic_DNA"/>
</dbReference>
<comment type="caution">
    <text evidence="2">The sequence shown here is derived from an EMBL/GenBank/DDBJ whole genome shotgun (WGS) entry which is preliminary data.</text>
</comment>
<name>A0ABP4F0Q7_9ACTN</name>
<accession>A0ABP4F0Q7</accession>